<organism evidence="2 3">
    <name type="scientific">Veillonella absiana</name>
    <dbReference type="NCBI Taxonomy" id="3079305"/>
    <lineage>
        <taxon>Bacteria</taxon>
        <taxon>Bacillati</taxon>
        <taxon>Bacillota</taxon>
        <taxon>Negativicutes</taxon>
        <taxon>Veillonellales</taxon>
        <taxon>Veillonellaceae</taxon>
        <taxon>Veillonella</taxon>
    </lineage>
</organism>
<accession>A0ABU3Z882</accession>
<keyword evidence="3" id="KW-1185">Reference proteome</keyword>
<evidence type="ECO:0008006" key="4">
    <source>
        <dbReference type="Google" id="ProtNLM"/>
    </source>
</evidence>
<dbReference type="Proteomes" id="UP001272515">
    <property type="component" value="Unassembled WGS sequence"/>
</dbReference>
<dbReference type="EMBL" id="JAWJZB010000004">
    <property type="protein sequence ID" value="MDV5088121.1"/>
    <property type="molecule type" value="Genomic_DNA"/>
</dbReference>
<feature type="chain" id="PRO_5046865632" description="DUF4163 domain-containing protein" evidence="1">
    <location>
        <begin position="25"/>
        <end position="350"/>
    </location>
</feature>
<gene>
    <name evidence="2" type="ORF">RVY80_04565</name>
</gene>
<dbReference type="Gene3D" id="3.30.565.40">
    <property type="entry name" value="Fervidobacterium nodosum Rt17-B1 like"/>
    <property type="match status" value="1"/>
</dbReference>
<evidence type="ECO:0000313" key="2">
    <source>
        <dbReference type="EMBL" id="MDV5088121.1"/>
    </source>
</evidence>
<evidence type="ECO:0000313" key="3">
    <source>
        <dbReference type="Proteomes" id="UP001272515"/>
    </source>
</evidence>
<dbReference type="RefSeq" id="WP_317329795.1">
    <property type="nucleotide sequence ID" value="NZ_JAWJZA010000002.1"/>
</dbReference>
<keyword evidence="1" id="KW-0732">Signal</keyword>
<name>A0ABU3Z882_9FIRM</name>
<evidence type="ECO:0000256" key="1">
    <source>
        <dbReference type="SAM" id="SignalP"/>
    </source>
</evidence>
<comment type="caution">
    <text evidence="2">The sequence shown here is derived from an EMBL/GenBank/DDBJ whole genome shotgun (WGS) entry which is preliminary data.</text>
</comment>
<proteinExistence type="predicted"/>
<sequence length="350" mass="37651">MRLKQTVTLCVLAALSASVFVASADTVPVAKDGYIIPIIDGSTINTEASGSTINTDASVSKGTDTVKSVKKSTANSKELTPEEQAEQDAQEAALKALAPADEGTFQYADHNSLAYRVSSTASPEQNRMMRDVAGRAVRDVKSVVAPDANAYFERKQVGISSTEAVTDHLDIVFPTVTSVSGIVEKNINDTIKKYVSKVQNNVEKLNSTEENKTNVIMYYDVKRDSEGILSLLIHSYMIQDQAANGVNYVKGFTFNTTTGRQLSLYDMGGINATELNQAIDNNADVKTQLGSAFTGVEKVPSEFYVVEGNQTVMILQQEDVTPHSAGTVYVPVGDLRNKDAISGVTGKTVK</sequence>
<reference evidence="2 3" key="1">
    <citation type="submission" date="2023-10" db="EMBL/GenBank/DDBJ databases">
        <title>Veillonella sp. nov., isolated from a pig farm feces dump.</title>
        <authorList>
            <person name="Chang Y.-H."/>
        </authorList>
    </citation>
    <scope>NUCLEOTIDE SEQUENCE [LARGE SCALE GENOMIC DNA]</scope>
    <source>
        <strain evidence="2 3">YH-vei2233</strain>
    </source>
</reference>
<feature type="signal peptide" evidence="1">
    <location>
        <begin position="1"/>
        <end position="24"/>
    </location>
</feature>
<protein>
    <recommendedName>
        <fullName evidence="4">DUF4163 domain-containing protein</fullName>
    </recommendedName>
</protein>